<dbReference type="Proteomes" id="UP001497516">
    <property type="component" value="Chromosome 9"/>
</dbReference>
<evidence type="ECO:0000313" key="3">
    <source>
        <dbReference type="EMBL" id="CAL1413014.1"/>
    </source>
</evidence>
<feature type="region of interest" description="Disordered" evidence="1">
    <location>
        <begin position="241"/>
        <end position="283"/>
    </location>
</feature>
<organism evidence="3 4">
    <name type="scientific">Linum trigynum</name>
    <dbReference type="NCBI Taxonomy" id="586398"/>
    <lineage>
        <taxon>Eukaryota</taxon>
        <taxon>Viridiplantae</taxon>
        <taxon>Streptophyta</taxon>
        <taxon>Embryophyta</taxon>
        <taxon>Tracheophyta</taxon>
        <taxon>Spermatophyta</taxon>
        <taxon>Magnoliopsida</taxon>
        <taxon>eudicotyledons</taxon>
        <taxon>Gunneridae</taxon>
        <taxon>Pentapetalae</taxon>
        <taxon>rosids</taxon>
        <taxon>fabids</taxon>
        <taxon>Malpighiales</taxon>
        <taxon>Linaceae</taxon>
        <taxon>Linum</taxon>
    </lineage>
</organism>
<feature type="compositionally biased region" description="Gly residues" evidence="1">
    <location>
        <begin position="244"/>
        <end position="258"/>
    </location>
</feature>
<dbReference type="AlphaFoldDB" id="A0AAV2GQQ2"/>
<proteinExistence type="predicted"/>
<accession>A0AAV2GQQ2</accession>
<protein>
    <recommendedName>
        <fullName evidence="2">Retrotransposon gag domain-containing protein</fullName>
    </recommendedName>
</protein>
<dbReference type="EMBL" id="OZ034822">
    <property type="protein sequence ID" value="CAL1413014.1"/>
    <property type="molecule type" value="Genomic_DNA"/>
</dbReference>
<dbReference type="Pfam" id="PF03732">
    <property type="entry name" value="Retrotrans_gag"/>
    <property type="match status" value="1"/>
</dbReference>
<name>A0AAV2GQQ2_9ROSI</name>
<evidence type="ECO:0000259" key="2">
    <source>
        <dbReference type="Pfam" id="PF03732"/>
    </source>
</evidence>
<evidence type="ECO:0000256" key="1">
    <source>
        <dbReference type="SAM" id="MobiDB-lite"/>
    </source>
</evidence>
<gene>
    <name evidence="3" type="ORF">LTRI10_LOCUS52269</name>
</gene>
<dbReference type="InterPro" id="IPR005162">
    <property type="entry name" value="Retrotrans_gag_dom"/>
</dbReference>
<reference evidence="3 4" key="1">
    <citation type="submission" date="2024-04" db="EMBL/GenBank/DDBJ databases">
        <authorList>
            <person name="Fracassetti M."/>
        </authorList>
    </citation>
    <scope>NUCLEOTIDE SEQUENCE [LARGE SCALE GENOMIC DNA]</scope>
</reference>
<sequence length="348" mass="38464">MPTPTWHYGSGNPSRGYPDLQGGYQGYYGSGISSRGHGFSYGQPWRAPGSDRYGSCYPSYEGANGIVFRAKPPTIEFPKFKGQEDAGLWLYATERWFQNHPISEERKAYQASFHLEGDVLQWWEWMERSYTAAETLITWAMFQEELRYQFEKSEGWAPEQLAKLKQTSTVADYRAEFFKLSNQCKGVPEDTLVGLCMASVKPEIAAAVRVFEPGSLKAAFCLTGHKEEELASWRSTIGRYTRPSGGGSSSGGNGGGAAAGNAVGASTGGGNPAPVTRGGPRSIPKGFYRLSPAEIEHKRWEGKCFNCDGRFTIGHQCSKPDLMMLVGRWEDEAVDEAEDDEHGEKETQ</sequence>
<evidence type="ECO:0000313" key="4">
    <source>
        <dbReference type="Proteomes" id="UP001497516"/>
    </source>
</evidence>
<feature type="domain" description="Retrotransposon gag" evidence="2">
    <location>
        <begin position="111"/>
        <end position="200"/>
    </location>
</feature>
<keyword evidence="4" id="KW-1185">Reference proteome</keyword>